<comment type="caution">
    <text evidence="1">The sequence shown here is derived from an EMBL/GenBank/DDBJ whole genome shotgun (WGS) entry which is preliminary data.</text>
</comment>
<dbReference type="EMBL" id="RRYP01020589">
    <property type="protein sequence ID" value="TNV72885.1"/>
    <property type="molecule type" value="Genomic_DNA"/>
</dbReference>
<gene>
    <name evidence="1" type="ORF">FGO68_gene11306</name>
</gene>
<protein>
    <submittedName>
        <fullName evidence="1">Uncharacterized protein</fullName>
    </submittedName>
</protein>
<sequence length="109" mass="12547">MIHSSPSKKCSLRKTIYLSHLKFALGPIRHQILTFCCSGEIYFTIISLAGRLCKYSIGIIGQLQGVVAHELICFRRTSYQVPYIPVRQCELHQRKSKYKTSNLHNPRKP</sequence>
<organism evidence="1 2">
    <name type="scientific">Halteria grandinella</name>
    <dbReference type="NCBI Taxonomy" id="5974"/>
    <lineage>
        <taxon>Eukaryota</taxon>
        <taxon>Sar</taxon>
        <taxon>Alveolata</taxon>
        <taxon>Ciliophora</taxon>
        <taxon>Intramacronucleata</taxon>
        <taxon>Spirotrichea</taxon>
        <taxon>Stichotrichia</taxon>
        <taxon>Sporadotrichida</taxon>
        <taxon>Halteriidae</taxon>
        <taxon>Halteria</taxon>
    </lineage>
</organism>
<name>A0A8J8NE55_HALGN</name>
<proteinExistence type="predicted"/>
<evidence type="ECO:0000313" key="2">
    <source>
        <dbReference type="Proteomes" id="UP000785679"/>
    </source>
</evidence>
<dbReference type="AlphaFoldDB" id="A0A8J8NE55"/>
<accession>A0A8J8NE55</accession>
<dbReference type="Proteomes" id="UP000785679">
    <property type="component" value="Unassembled WGS sequence"/>
</dbReference>
<evidence type="ECO:0000313" key="1">
    <source>
        <dbReference type="EMBL" id="TNV72885.1"/>
    </source>
</evidence>
<keyword evidence="2" id="KW-1185">Reference proteome</keyword>
<reference evidence="1" key="1">
    <citation type="submission" date="2019-06" db="EMBL/GenBank/DDBJ databases">
        <authorList>
            <person name="Zheng W."/>
        </authorList>
    </citation>
    <scope>NUCLEOTIDE SEQUENCE</scope>
    <source>
        <strain evidence="1">QDHG01</strain>
    </source>
</reference>